<gene>
    <name evidence="2" type="ORF">H5P28_13655</name>
</gene>
<evidence type="ECO:0000313" key="2">
    <source>
        <dbReference type="EMBL" id="MBC2595309.1"/>
    </source>
</evidence>
<dbReference type="Proteomes" id="UP000546464">
    <property type="component" value="Unassembled WGS sequence"/>
</dbReference>
<reference evidence="2 3" key="1">
    <citation type="submission" date="2020-07" db="EMBL/GenBank/DDBJ databases">
        <authorList>
            <person name="Feng X."/>
        </authorList>
    </citation>
    <scope>NUCLEOTIDE SEQUENCE [LARGE SCALE GENOMIC DNA]</scope>
    <source>
        <strain evidence="2 3">JCM31066</strain>
    </source>
</reference>
<dbReference type="EMBL" id="JACHVB010000035">
    <property type="protein sequence ID" value="MBC2595309.1"/>
    <property type="molecule type" value="Genomic_DNA"/>
</dbReference>
<dbReference type="Pfam" id="PF14375">
    <property type="entry name" value="Cys_rich_CWC"/>
    <property type="match status" value="1"/>
</dbReference>
<accession>A0A842HG95</accession>
<dbReference type="RefSeq" id="WP_185676263.1">
    <property type="nucleotide sequence ID" value="NZ_JACHVB010000035.1"/>
</dbReference>
<dbReference type="AlphaFoldDB" id="A0A842HG95"/>
<name>A0A842HG95_9BACT</name>
<comment type="caution">
    <text evidence="2">The sequence shown here is derived from an EMBL/GenBank/DDBJ whole genome shotgun (WGS) entry which is preliminary data.</text>
</comment>
<dbReference type="InterPro" id="IPR032720">
    <property type="entry name" value="Cys_rich_CWC"/>
</dbReference>
<protein>
    <submittedName>
        <fullName evidence="2">Cysteine-rich CWC family protein</fullName>
    </submittedName>
</protein>
<evidence type="ECO:0000256" key="1">
    <source>
        <dbReference type="SAM" id="MobiDB-lite"/>
    </source>
</evidence>
<evidence type="ECO:0000313" key="3">
    <source>
        <dbReference type="Proteomes" id="UP000546464"/>
    </source>
</evidence>
<sequence length="92" mass="10214">MSKYRPPCHDQEKESPTIADSHPTSSGPADTAPQPKRCPRCGRDFVCRTHDIAHCQCAGIAMTPQLSTRIKETYDGCLCRHCLQELARETGN</sequence>
<proteinExistence type="predicted"/>
<keyword evidence="3" id="KW-1185">Reference proteome</keyword>
<organism evidence="2 3">
    <name type="scientific">Ruficoccus amylovorans</name>
    <dbReference type="NCBI Taxonomy" id="1804625"/>
    <lineage>
        <taxon>Bacteria</taxon>
        <taxon>Pseudomonadati</taxon>
        <taxon>Verrucomicrobiota</taxon>
        <taxon>Opitutia</taxon>
        <taxon>Puniceicoccales</taxon>
        <taxon>Cerasicoccaceae</taxon>
        <taxon>Ruficoccus</taxon>
    </lineage>
</organism>
<feature type="region of interest" description="Disordered" evidence="1">
    <location>
        <begin position="1"/>
        <end position="38"/>
    </location>
</feature>